<dbReference type="InterPro" id="IPR045623">
    <property type="entry name" value="LigXa_C"/>
</dbReference>
<evidence type="ECO:0000256" key="1">
    <source>
        <dbReference type="ARBA" id="ARBA00022714"/>
    </source>
</evidence>
<dbReference type="GO" id="GO:0005506">
    <property type="term" value="F:iron ion binding"/>
    <property type="evidence" value="ECO:0007669"/>
    <property type="project" value="InterPro"/>
</dbReference>
<keyword evidence="3" id="KW-0560">Oxidoreductase</keyword>
<keyword evidence="11" id="KW-1185">Reference proteome</keyword>
<dbReference type="Pfam" id="PF19301">
    <property type="entry name" value="LigXa_C"/>
    <property type="match status" value="1"/>
</dbReference>
<dbReference type="Pfam" id="PF00355">
    <property type="entry name" value="Rieske"/>
    <property type="match status" value="1"/>
</dbReference>
<dbReference type="EMBL" id="RBWX01000011">
    <property type="protein sequence ID" value="RKS85439.1"/>
    <property type="molecule type" value="Genomic_DNA"/>
</dbReference>
<dbReference type="GO" id="GO:0016491">
    <property type="term" value="F:oxidoreductase activity"/>
    <property type="evidence" value="ECO:0007669"/>
    <property type="project" value="UniProtKB-KW"/>
</dbReference>
<feature type="domain" description="Rieske" evidence="7">
    <location>
        <begin position="28"/>
        <end position="132"/>
    </location>
</feature>
<dbReference type="Gene3D" id="2.102.10.10">
    <property type="entry name" value="Rieske [2Fe-2S] iron-sulphur domain"/>
    <property type="match status" value="1"/>
</dbReference>
<proteinExistence type="predicted"/>
<dbReference type="PANTHER" id="PTHR21266">
    <property type="entry name" value="IRON-SULFUR DOMAIN CONTAINING PROTEIN"/>
    <property type="match status" value="1"/>
</dbReference>
<keyword evidence="5" id="KW-0411">Iron-sulfur</keyword>
<dbReference type="Proteomes" id="UP000276029">
    <property type="component" value="Unassembled WGS sequence"/>
</dbReference>
<evidence type="ECO:0000256" key="2">
    <source>
        <dbReference type="ARBA" id="ARBA00022723"/>
    </source>
</evidence>
<dbReference type="PROSITE" id="PS00570">
    <property type="entry name" value="RING_HYDROXYL_ALPHA"/>
    <property type="match status" value="1"/>
</dbReference>
<keyword evidence="4" id="KW-0408">Iron</keyword>
<dbReference type="SUPFAM" id="SSF50022">
    <property type="entry name" value="ISP domain"/>
    <property type="match status" value="1"/>
</dbReference>
<dbReference type="InterPro" id="IPR015881">
    <property type="entry name" value="ARHD_Rieske_2Fe_2S"/>
</dbReference>
<sequence length="419" mass="46943">MLNEKNANLLGDIRPGTAMNAVFKRMWLPVMTSNHLAPGSDPEKIRVLDQSYVAFRASNGQLAVFDEKCPHRGCSLELANVQDDSLRCIFHGWKFHVSGKCVETPNEPDPRFPSRVPLKSYPVKEAGGAVWVYFGEGQAPELPDLIFNLLVDDQLCSRRAVCDYNWLTGLEAILDPSHLGILHSSWIQKAPDSSSSVDLGAAGANLAPTLECEETDHGFRYVTLRSMGDGSSYIRVSEIVAPNGVFIATTDPGRKLFIMSVPIDNYTSMQWYFRHSPDGPMPESDRSWAIGRSDLDDNDFYQTPKTQPRWGQDREAMRRGESFTGFTDIMFEDFIVGESQGAWPDRTKEFLGTADKAIHFARQYLLERLKSDVPPLPKPGTPLYHLQALAARIPGDEDWRRVTETEQAARAERYAGLRG</sequence>
<evidence type="ECO:0000313" key="9">
    <source>
        <dbReference type="EMBL" id="RKS85439.1"/>
    </source>
</evidence>
<evidence type="ECO:0000313" key="10">
    <source>
        <dbReference type="Proteomes" id="UP000275727"/>
    </source>
</evidence>
<dbReference type="SUPFAM" id="SSF55961">
    <property type="entry name" value="Bet v1-like"/>
    <property type="match status" value="1"/>
</dbReference>
<dbReference type="InterPro" id="IPR036922">
    <property type="entry name" value="Rieske_2Fe-2S_sf"/>
</dbReference>
<evidence type="ECO:0000256" key="4">
    <source>
        <dbReference type="ARBA" id="ARBA00023004"/>
    </source>
</evidence>
<evidence type="ECO:0000256" key="6">
    <source>
        <dbReference type="SAM" id="MobiDB-lite"/>
    </source>
</evidence>
<dbReference type="Proteomes" id="UP000275727">
    <property type="component" value="Chromosome"/>
</dbReference>
<dbReference type="InterPro" id="IPR050584">
    <property type="entry name" value="Cholesterol_7-desaturase"/>
</dbReference>
<keyword evidence="2" id="KW-0479">Metal-binding</keyword>
<dbReference type="GO" id="GO:0051537">
    <property type="term" value="F:2 iron, 2 sulfur cluster binding"/>
    <property type="evidence" value="ECO:0007669"/>
    <property type="project" value="UniProtKB-KW"/>
</dbReference>
<evidence type="ECO:0000256" key="5">
    <source>
        <dbReference type="ARBA" id="ARBA00023014"/>
    </source>
</evidence>
<evidence type="ECO:0000313" key="11">
    <source>
        <dbReference type="Proteomes" id="UP000276029"/>
    </source>
</evidence>
<reference evidence="8 10" key="1">
    <citation type="submission" date="2018-06" db="EMBL/GenBank/DDBJ databases">
        <title>Complete Genome Sequence of the Microcystin-Degrading Bacterium Sphingosinicella microcystinivorans Strain B-9.</title>
        <authorList>
            <person name="Jin H."/>
            <person name="Nishizawa T."/>
            <person name="Guo Y."/>
            <person name="Nishizawa A."/>
            <person name="Park H."/>
            <person name="Kato H."/>
            <person name="Tsuji K."/>
            <person name="Harada K."/>
        </authorList>
    </citation>
    <scope>NUCLEOTIDE SEQUENCE [LARGE SCALE GENOMIC DNA]</scope>
    <source>
        <strain evidence="8 10">B9</strain>
    </source>
</reference>
<organism evidence="8 10">
    <name type="scientific">Sphingosinicella microcystinivorans</name>
    <dbReference type="NCBI Taxonomy" id="335406"/>
    <lineage>
        <taxon>Bacteria</taxon>
        <taxon>Pseudomonadati</taxon>
        <taxon>Pseudomonadota</taxon>
        <taxon>Alphaproteobacteria</taxon>
        <taxon>Sphingomonadales</taxon>
        <taxon>Sphingosinicellaceae</taxon>
        <taxon>Sphingosinicella</taxon>
    </lineage>
</organism>
<evidence type="ECO:0000256" key="3">
    <source>
        <dbReference type="ARBA" id="ARBA00023002"/>
    </source>
</evidence>
<dbReference type="RefSeq" id="WP_121053254.1">
    <property type="nucleotide sequence ID" value="NZ_AP018711.1"/>
</dbReference>
<feature type="region of interest" description="Disordered" evidence="6">
    <location>
        <begin position="294"/>
        <end position="316"/>
    </location>
</feature>
<dbReference type="AlphaFoldDB" id="A0AAD1D5I2"/>
<reference evidence="9 11" key="2">
    <citation type="submission" date="2018-10" db="EMBL/GenBank/DDBJ databases">
        <title>Genomic Encyclopedia of Type Strains, Phase IV (KMG-IV): sequencing the most valuable type-strain genomes for metagenomic binning, comparative biology and taxonomic classification.</title>
        <authorList>
            <person name="Goeker M."/>
        </authorList>
    </citation>
    <scope>NUCLEOTIDE SEQUENCE [LARGE SCALE GENOMIC DNA]</scope>
    <source>
        <strain evidence="9 11">DSM 19791</strain>
    </source>
</reference>
<keyword evidence="1" id="KW-0001">2Fe-2S</keyword>
<dbReference type="InterPro" id="IPR017941">
    <property type="entry name" value="Rieske_2Fe-2S"/>
</dbReference>
<dbReference type="PANTHER" id="PTHR21266:SF59">
    <property type="entry name" value="BLR4922 PROTEIN"/>
    <property type="match status" value="1"/>
</dbReference>
<dbReference type="PROSITE" id="PS51296">
    <property type="entry name" value="RIESKE"/>
    <property type="match status" value="1"/>
</dbReference>
<accession>A0AAD1D5I2</accession>
<protein>
    <submittedName>
        <fullName evidence="9">Rieske-like 2Fe-2S protein</fullName>
    </submittedName>
    <submittedName>
        <fullName evidence="8">Ring-hydroxylating oxygenase subunit alpha</fullName>
    </submittedName>
</protein>
<evidence type="ECO:0000313" key="8">
    <source>
        <dbReference type="EMBL" id="BBE33271.1"/>
    </source>
</evidence>
<dbReference type="KEGG" id="smic:SmB9_09290"/>
<gene>
    <name evidence="9" type="ORF">DFR51_3357</name>
    <name evidence="8" type="ORF">SmB9_09290</name>
</gene>
<evidence type="ECO:0000259" key="7">
    <source>
        <dbReference type="PROSITE" id="PS51296"/>
    </source>
</evidence>
<name>A0AAD1D5I2_SPHMI</name>
<dbReference type="EMBL" id="AP018711">
    <property type="protein sequence ID" value="BBE33271.1"/>
    <property type="molecule type" value="Genomic_DNA"/>
</dbReference>